<feature type="domain" description="OmpR/PhoB-type" evidence="9">
    <location>
        <begin position="145"/>
        <end position="242"/>
    </location>
</feature>
<keyword evidence="3" id="KW-0805">Transcription regulation</keyword>
<dbReference type="PROSITE" id="PS50110">
    <property type="entry name" value="RESPONSE_REGULATORY"/>
    <property type="match status" value="1"/>
</dbReference>
<dbReference type="InterPro" id="IPR001867">
    <property type="entry name" value="OmpR/PhoB-type_DNA-bd"/>
</dbReference>
<evidence type="ECO:0000259" key="8">
    <source>
        <dbReference type="PROSITE" id="PS50110"/>
    </source>
</evidence>
<dbReference type="Proteomes" id="UP000564573">
    <property type="component" value="Unassembled WGS sequence"/>
</dbReference>
<dbReference type="PANTHER" id="PTHR48111">
    <property type="entry name" value="REGULATOR OF RPOS"/>
    <property type="match status" value="1"/>
</dbReference>
<dbReference type="Gene3D" id="3.40.50.2300">
    <property type="match status" value="1"/>
</dbReference>
<dbReference type="SMART" id="SM00448">
    <property type="entry name" value="REC"/>
    <property type="match status" value="1"/>
</dbReference>
<dbReference type="GO" id="GO:0000156">
    <property type="term" value="F:phosphorelay response regulator activity"/>
    <property type="evidence" value="ECO:0007669"/>
    <property type="project" value="TreeGrafter"/>
</dbReference>
<keyword evidence="4 7" id="KW-0238">DNA-binding</keyword>
<dbReference type="Pfam" id="PF00486">
    <property type="entry name" value="Trans_reg_C"/>
    <property type="match status" value="1"/>
</dbReference>
<evidence type="ECO:0000256" key="1">
    <source>
        <dbReference type="ARBA" id="ARBA00022553"/>
    </source>
</evidence>
<keyword evidence="2" id="KW-0902">Two-component regulatory system</keyword>
<evidence type="ECO:0000256" key="4">
    <source>
        <dbReference type="ARBA" id="ARBA00023125"/>
    </source>
</evidence>
<feature type="DNA-binding region" description="OmpR/PhoB-type" evidence="7">
    <location>
        <begin position="145"/>
        <end position="242"/>
    </location>
</feature>
<dbReference type="RefSeq" id="WP_183786767.1">
    <property type="nucleotide sequence ID" value="NZ_JACIBS010000005.1"/>
</dbReference>
<dbReference type="EMBL" id="JACIBS010000005">
    <property type="protein sequence ID" value="MBB3665558.1"/>
    <property type="molecule type" value="Genomic_DNA"/>
</dbReference>
<evidence type="ECO:0000256" key="7">
    <source>
        <dbReference type="PROSITE-ProRule" id="PRU01091"/>
    </source>
</evidence>
<accession>A0A839XWV8</accession>
<keyword evidence="5" id="KW-0804">Transcription</keyword>
<dbReference type="InterPro" id="IPR011006">
    <property type="entry name" value="CheY-like_superfamily"/>
</dbReference>
<comment type="caution">
    <text evidence="10">The sequence shown here is derived from an EMBL/GenBank/DDBJ whole genome shotgun (WGS) entry which is preliminary data.</text>
</comment>
<dbReference type="FunFam" id="1.10.10.10:FF:000005">
    <property type="entry name" value="Two-component system response regulator"/>
    <property type="match status" value="1"/>
</dbReference>
<dbReference type="GO" id="GO:0000976">
    <property type="term" value="F:transcription cis-regulatory region binding"/>
    <property type="evidence" value="ECO:0007669"/>
    <property type="project" value="TreeGrafter"/>
</dbReference>
<feature type="modified residue" description="4-aspartylphosphate" evidence="6">
    <location>
        <position position="70"/>
    </location>
</feature>
<dbReference type="SUPFAM" id="SSF52172">
    <property type="entry name" value="CheY-like"/>
    <property type="match status" value="1"/>
</dbReference>
<dbReference type="PANTHER" id="PTHR48111:SF28">
    <property type="entry name" value="TRANSCRIPTIONAL REGULATORY PROTEIN TCRX-RELATED"/>
    <property type="match status" value="1"/>
</dbReference>
<dbReference type="Pfam" id="PF00072">
    <property type="entry name" value="Response_reg"/>
    <property type="match status" value="1"/>
</dbReference>
<dbReference type="Gene3D" id="1.10.10.10">
    <property type="entry name" value="Winged helix-like DNA-binding domain superfamily/Winged helix DNA-binding domain"/>
    <property type="match status" value="1"/>
</dbReference>
<evidence type="ECO:0000259" key="9">
    <source>
        <dbReference type="PROSITE" id="PS51755"/>
    </source>
</evidence>
<dbReference type="SMART" id="SM00862">
    <property type="entry name" value="Trans_reg_C"/>
    <property type="match status" value="1"/>
</dbReference>
<organism evidence="10 11">
    <name type="scientific">Prauserella sediminis</name>
    <dbReference type="NCBI Taxonomy" id="577680"/>
    <lineage>
        <taxon>Bacteria</taxon>
        <taxon>Bacillati</taxon>
        <taxon>Actinomycetota</taxon>
        <taxon>Actinomycetes</taxon>
        <taxon>Pseudonocardiales</taxon>
        <taxon>Pseudonocardiaceae</taxon>
        <taxon>Prauserella</taxon>
        <taxon>Prauserella salsuginis group</taxon>
    </lineage>
</organism>
<reference evidence="10 11" key="1">
    <citation type="submission" date="2020-08" db="EMBL/GenBank/DDBJ databases">
        <title>Sequencing the genomes of 1000 actinobacteria strains.</title>
        <authorList>
            <person name="Klenk H.-P."/>
        </authorList>
    </citation>
    <scope>NUCLEOTIDE SEQUENCE [LARGE SCALE GENOMIC DNA]</scope>
    <source>
        <strain evidence="10 11">DSM 45267</strain>
    </source>
</reference>
<dbReference type="InterPro" id="IPR001789">
    <property type="entry name" value="Sig_transdc_resp-reg_receiver"/>
</dbReference>
<evidence type="ECO:0000256" key="6">
    <source>
        <dbReference type="PROSITE-ProRule" id="PRU00169"/>
    </source>
</evidence>
<keyword evidence="11" id="KW-1185">Reference proteome</keyword>
<dbReference type="GO" id="GO:0005829">
    <property type="term" value="C:cytosol"/>
    <property type="evidence" value="ECO:0007669"/>
    <property type="project" value="TreeGrafter"/>
</dbReference>
<dbReference type="PROSITE" id="PS51755">
    <property type="entry name" value="OMPR_PHOB"/>
    <property type="match status" value="1"/>
</dbReference>
<gene>
    <name evidence="10" type="ORF">FB384_004516</name>
</gene>
<evidence type="ECO:0000313" key="10">
    <source>
        <dbReference type="EMBL" id="MBB3665558.1"/>
    </source>
</evidence>
<dbReference type="InterPro" id="IPR036388">
    <property type="entry name" value="WH-like_DNA-bd_sf"/>
</dbReference>
<dbReference type="GO" id="GO:0032993">
    <property type="term" value="C:protein-DNA complex"/>
    <property type="evidence" value="ECO:0007669"/>
    <property type="project" value="TreeGrafter"/>
</dbReference>
<evidence type="ECO:0000313" key="11">
    <source>
        <dbReference type="Proteomes" id="UP000564573"/>
    </source>
</evidence>
<name>A0A839XWV8_9PSEU</name>
<evidence type="ECO:0000256" key="5">
    <source>
        <dbReference type="ARBA" id="ARBA00023163"/>
    </source>
</evidence>
<dbReference type="GO" id="GO:0006355">
    <property type="term" value="P:regulation of DNA-templated transcription"/>
    <property type="evidence" value="ECO:0007669"/>
    <property type="project" value="InterPro"/>
</dbReference>
<protein>
    <submittedName>
        <fullName evidence="10">Two-component system OmpR family response regulator</fullName>
    </submittedName>
</protein>
<dbReference type="InterPro" id="IPR039420">
    <property type="entry name" value="WalR-like"/>
</dbReference>
<evidence type="ECO:0000256" key="2">
    <source>
        <dbReference type="ARBA" id="ARBA00023012"/>
    </source>
</evidence>
<feature type="domain" description="Response regulatory" evidence="8">
    <location>
        <begin position="21"/>
        <end position="135"/>
    </location>
</feature>
<sequence>MTRADGRNADGGVEHSGRRGRLLVVDDEPAIVDTVGRFLRFAGYEVCTAATAHEALTAARAFHPELILLDIMLPDGDGFDVMKRLRRDGLAQAVVFLTARDTRADLVKGLTEGGDDYITKPFGLDEVTARVIAVLRRTRPVGTTDPTLCVADLTLDPVSYTVRRGDTPVELTPTEFRLLRYLMLHADRVVPRARLLEHVWSYDFGGDDTVVATYISYLRRKIDTLGPALIHTRRGVGYRIGANPNPAEPAS</sequence>
<proteinExistence type="predicted"/>
<dbReference type="Gene3D" id="6.10.250.690">
    <property type="match status" value="1"/>
</dbReference>
<dbReference type="AlphaFoldDB" id="A0A839XWV8"/>
<keyword evidence="1 6" id="KW-0597">Phosphoprotein</keyword>
<dbReference type="CDD" id="cd00383">
    <property type="entry name" value="trans_reg_C"/>
    <property type="match status" value="1"/>
</dbReference>
<evidence type="ECO:0000256" key="3">
    <source>
        <dbReference type="ARBA" id="ARBA00023015"/>
    </source>
</evidence>